<proteinExistence type="inferred from homology"/>
<keyword evidence="11" id="KW-1185">Reference proteome</keyword>
<gene>
    <name evidence="10" type="ORF">P5673_000532</name>
</gene>
<dbReference type="InterPro" id="IPR000169">
    <property type="entry name" value="Pept_cys_AS"/>
</dbReference>
<dbReference type="InterPro" id="IPR038765">
    <property type="entry name" value="Papain-like_cys_pep_sf"/>
</dbReference>
<dbReference type="InterPro" id="IPR000668">
    <property type="entry name" value="Peptidase_C1A_C"/>
</dbReference>
<dbReference type="Pfam" id="PF00112">
    <property type="entry name" value="Peptidase_C1"/>
    <property type="match status" value="1"/>
</dbReference>
<evidence type="ECO:0000259" key="8">
    <source>
        <dbReference type="SMART" id="SM00645"/>
    </source>
</evidence>
<dbReference type="EMBL" id="JARQWQ010000001">
    <property type="protein sequence ID" value="KAK2574376.1"/>
    <property type="molecule type" value="Genomic_DNA"/>
</dbReference>
<dbReference type="CDD" id="cd02248">
    <property type="entry name" value="Peptidase_C1A"/>
    <property type="match status" value="1"/>
</dbReference>
<keyword evidence="6" id="KW-1015">Disulfide bond</keyword>
<evidence type="ECO:0000313" key="11">
    <source>
        <dbReference type="Proteomes" id="UP001249851"/>
    </source>
</evidence>
<dbReference type="InterPro" id="IPR025660">
    <property type="entry name" value="Pept_his_AS"/>
</dbReference>
<dbReference type="SUPFAM" id="SSF54001">
    <property type="entry name" value="Cysteine proteinases"/>
    <property type="match status" value="1"/>
</dbReference>
<evidence type="ECO:0000256" key="4">
    <source>
        <dbReference type="ARBA" id="ARBA00022807"/>
    </source>
</evidence>
<keyword evidence="4" id="KW-0788">Thiol protease</keyword>
<dbReference type="FunFam" id="3.90.70.10:FF:000332">
    <property type="entry name" value="Cathepsin L1"/>
    <property type="match status" value="1"/>
</dbReference>
<keyword evidence="5" id="KW-0865">Zymogen</keyword>
<evidence type="ECO:0000256" key="3">
    <source>
        <dbReference type="ARBA" id="ARBA00022801"/>
    </source>
</evidence>
<dbReference type="InterPro" id="IPR025661">
    <property type="entry name" value="Pept_asp_AS"/>
</dbReference>
<keyword evidence="2" id="KW-0645">Protease</keyword>
<feature type="domain" description="Peptidase C1A papain C-terminal" evidence="8">
    <location>
        <begin position="280"/>
        <end position="496"/>
    </location>
</feature>
<dbReference type="PROSITE" id="PS00139">
    <property type="entry name" value="THIOL_PROTEASE_CYS"/>
    <property type="match status" value="1"/>
</dbReference>
<evidence type="ECO:0000256" key="1">
    <source>
        <dbReference type="ARBA" id="ARBA00008455"/>
    </source>
</evidence>
<dbReference type="PROSITE" id="PS00640">
    <property type="entry name" value="THIOL_PROTEASE_ASN"/>
    <property type="match status" value="1"/>
</dbReference>
<dbReference type="InterPro" id="IPR039417">
    <property type="entry name" value="Peptidase_C1A_papain-like"/>
</dbReference>
<reference evidence="10" key="2">
    <citation type="journal article" date="2023" name="Science">
        <title>Genomic signatures of disease resistance in endangered staghorn corals.</title>
        <authorList>
            <person name="Vollmer S.V."/>
            <person name="Selwyn J.D."/>
            <person name="Despard B.A."/>
            <person name="Roesel C.L."/>
        </authorList>
    </citation>
    <scope>NUCLEOTIDE SEQUENCE</scope>
    <source>
        <strain evidence="10">K2</strain>
    </source>
</reference>
<dbReference type="InterPro" id="IPR013128">
    <property type="entry name" value="Peptidase_C1A"/>
</dbReference>
<dbReference type="PROSITE" id="PS00639">
    <property type="entry name" value="THIOL_PROTEASE_HIS"/>
    <property type="match status" value="1"/>
</dbReference>
<dbReference type="Proteomes" id="UP001249851">
    <property type="component" value="Unassembled WGS sequence"/>
</dbReference>
<dbReference type="GO" id="GO:0008234">
    <property type="term" value="F:cysteine-type peptidase activity"/>
    <property type="evidence" value="ECO:0007669"/>
    <property type="project" value="UniProtKB-KW"/>
</dbReference>
<reference evidence="10" key="1">
    <citation type="journal article" date="2023" name="G3 (Bethesda)">
        <title>Whole genome assembly and annotation of the endangered Caribbean coral Acropora cervicornis.</title>
        <authorList>
            <person name="Selwyn J.D."/>
            <person name="Vollmer S.V."/>
        </authorList>
    </citation>
    <scope>NUCLEOTIDE SEQUENCE</scope>
    <source>
        <strain evidence="10">K2</strain>
    </source>
</reference>
<dbReference type="Gene3D" id="3.90.70.10">
    <property type="entry name" value="Cysteine proteinases"/>
    <property type="match status" value="1"/>
</dbReference>
<comment type="similarity">
    <text evidence="1">Belongs to the peptidase C1 family.</text>
</comment>
<name>A0AAD9R7A3_ACRCE</name>
<dbReference type="SMART" id="SM00645">
    <property type="entry name" value="Pept_C1"/>
    <property type="match status" value="1"/>
</dbReference>
<dbReference type="InterPro" id="IPR013201">
    <property type="entry name" value="Prot_inhib_I29"/>
</dbReference>
<evidence type="ECO:0000256" key="2">
    <source>
        <dbReference type="ARBA" id="ARBA00022670"/>
    </source>
</evidence>
<evidence type="ECO:0000256" key="7">
    <source>
        <dbReference type="SAM" id="SignalP"/>
    </source>
</evidence>
<feature type="domain" description="Cathepsin propeptide inhibitor" evidence="9">
    <location>
        <begin position="225"/>
        <end position="284"/>
    </location>
</feature>
<protein>
    <submittedName>
        <fullName evidence="10">Counting factor associated protein D</fullName>
    </submittedName>
</protein>
<keyword evidence="7" id="KW-0732">Signal</keyword>
<dbReference type="PANTHER" id="PTHR12411">
    <property type="entry name" value="CYSTEINE PROTEASE FAMILY C1-RELATED"/>
    <property type="match status" value="1"/>
</dbReference>
<evidence type="ECO:0000259" key="9">
    <source>
        <dbReference type="SMART" id="SM00848"/>
    </source>
</evidence>
<dbReference type="AlphaFoldDB" id="A0AAD9R7A3"/>
<dbReference type="SMART" id="SM00848">
    <property type="entry name" value="Inhibitor_I29"/>
    <property type="match status" value="1"/>
</dbReference>
<dbReference type="Pfam" id="PF08246">
    <property type="entry name" value="Inhibitor_I29"/>
    <property type="match status" value="1"/>
</dbReference>
<evidence type="ECO:0000256" key="5">
    <source>
        <dbReference type="ARBA" id="ARBA00023145"/>
    </source>
</evidence>
<sequence>MSFFRAAFFSCLISFAFGKSVSLKSPPKWPDAYSVEGILRLPYAEIVEPFEAWFDGKNRRSRIDYYADGKPFGVSYRLCPETTEEQMDISACFVQNGTKDTPVSTQTFSGYKEYSEGRNCSVWVYVKIEGYKKNTYTMYTSGVKFDQPVHYEMMGYDTLFGSHYDQYEMDYMNYSDEAPPSSVFDIMEGEKCTGFPDSGAMSSLQANPMHEFIGFNGHEKVHEMFEHFLSKFPRRYANTLEREEHNKRRDIFRQNLRFINSHNRKHVSFKAGINHLADRSPEEITGLRGRAVTPVKDQGVCGSCWSFGTTGTIEGALFLKTNQSVLLSQQNLIDCSWGFGNDGCDGGLESQAYQWIMKHNGIASAETYGQYLAVNGYCHFDYTVGAKLSSYVNVTSGDLNALKIAIFQNGPVSVGIDASHRSFAFYSFGVYYEPKCGNKPQDLDHAVLAVGYGTMNGQAYWLIKNSWSTHWGNTGYVLMSQKDNNCGVATDATYVNIAN</sequence>
<comment type="caution">
    <text evidence="10">The sequence shown here is derived from an EMBL/GenBank/DDBJ whole genome shotgun (WGS) entry which is preliminary data.</text>
</comment>
<evidence type="ECO:0000256" key="6">
    <source>
        <dbReference type="ARBA" id="ARBA00023157"/>
    </source>
</evidence>
<evidence type="ECO:0000313" key="10">
    <source>
        <dbReference type="EMBL" id="KAK2574376.1"/>
    </source>
</evidence>
<feature type="signal peptide" evidence="7">
    <location>
        <begin position="1"/>
        <end position="18"/>
    </location>
</feature>
<organism evidence="10 11">
    <name type="scientific">Acropora cervicornis</name>
    <name type="common">Staghorn coral</name>
    <dbReference type="NCBI Taxonomy" id="6130"/>
    <lineage>
        <taxon>Eukaryota</taxon>
        <taxon>Metazoa</taxon>
        <taxon>Cnidaria</taxon>
        <taxon>Anthozoa</taxon>
        <taxon>Hexacorallia</taxon>
        <taxon>Scleractinia</taxon>
        <taxon>Astrocoeniina</taxon>
        <taxon>Acroporidae</taxon>
        <taxon>Acropora</taxon>
    </lineage>
</organism>
<dbReference type="GO" id="GO:0006508">
    <property type="term" value="P:proteolysis"/>
    <property type="evidence" value="ECO:0007669"/>
    <property type="project" value="UniProtKB-KW"/>
</dbReference>
<keyword evidence="3" id="KW-0378">Hydrolase</keyword>
<dbReference type="PRINTS" id="PR00705">
    <property type="entry name" value="PAPAIN"/>
</dbReference>
<feature type="chain" id="PRO_5042003458" evidence="7">
    <location>
        <begin position="19"/>
        <end position="499"/>
    </location>
</feature>
<accession>A0AAD9R7A3</accession>